<gene>
    <name evidence="8 10" type="primary">tadA</name>
    <name evidence="10" type="ORF">IPJ48_05755</name>
</gene>
<dbReference type="Pfam" id="PF00383">
    <property type="entry name" value="dCMP_cyt_deam_1"/>
    <property type="match status" value="1"/>
</dbReference>
<evidence type="ECO:0000256" key="6">
    <source>
        <dbReference type="ARBA" id="ARBA00022833"/>
    </source>
</evidence>
<organism evidence="10 11">
    <name type="scientific">Candidatus Propionivibrio dominans</name>
    <dbReference type="NCBI Taxonomy" id="2954373"/>
    <lineage>
        <taxon>Bacteria</taxon>
        <taxon>Pseudomonadati</taxon>
        <taxon>Pseudomonadota</taxon>
        <taxon>Betaproteobacteria</taxon>
        <taxon>Rhodocyclales</taxon>
        <taxon>Rhodocyclaceae</taxon>
        <taxon>Propionivibrio</taxon>
    </lineage>
</organism>
<dbReference type="GO" id="GO:0002100">
    <property type="term" value="P:tRNA wobble adenosine to inosine editing"/>
    <property type="evidence" value="ECO:0007669"/>
    <property type="project" value="UniProtKB-UniRule"/>
</dbReference>
<feature type="binding site" evidence="8">
    <location>
        <position position="85"/>
    </location>
    <ligand>
        <name>Zn(2+)</name>
        <dbReference type="ChEBI" id="CHEBI:29105"/>
        <note>catalytic</note>
    </ligand>
</feature>
<dbReference type="EC" id="3.5.4.33" evidence="8"/>
<keyword evidence="6 8" id="KW-0862">Zinc</keyword>
<reference evidence="10" key="1">
    <citation type="submission" date="2020-10" db="EMBL/GenBank/DDBJ databases">
        <title>Connecting structure to function with the recovery of over 1000 high-quality activated sludge metagenome-assembled genomes encoding full-length rRNA genes using long-read sequencing.</title>
        <authorList>
            <person name="Singleton C.M."/>
            <person name="Petriglieri F."/>
            <person name="Kristensen J.M."/>
            <person name="Kirkegaard R.H."/>
            <person name="Michaelsen T.Y."/>
            <person name="Andersen M.H."/>
            <person name="Karst S.M."/>
            <person name="Dueholm M.S."/>
            <person name="Nielsen P.H."/>
            <person name="Albertsen M."/>
        </authorList>
    </citation>
    <scope>NUCLEOTIDE SEQUENCE</scope>
    <source>
        <strain evidence="10">EsbW_18-Q3-R4-48_MAXAC.044</strain>
    </source>
</reference>
<dbReference type="NCBIfam" id="NF008113">
    <property type="entry name" value="PRK10860.1"/>
    <property type="match status" value="1"/>
</dbReference>
<evidence type="ECO:0000256" key="1">
    <source>
        <dbReference type="ARBA" id="ARBA00010669"/>
    </source>
</evidence>
<feature type="active site" description="Proton donor" evidence="8">
    <location>
        <position position="54"/>
    </location>
</feature>
<sequence>MNDEYFMREALSQARAAECLGEVPVGAVVVREGVIVGRGFNSPIGESDPTAHAEIAALRDAARKLENYRLPGCELFVTLEPCAMCAGAILHARIARVIYGARDLKTGVHGSVVDLFAVERLNHHTEVVGGVLAEECSRVLSGFFAGRRVKGEQ</sequence>
<evidence type="ECO:0000256" key="2">
    <source>
        <dbReference type="ARBA" id="ARBA00011738"/>
    </source>
</evidence>
<protein>
    <recommendedName>
        <fullName evidence="8">tRNA-specific adenosine deaminase</fullName>
        <ecNumber evidence="8">3.5.4.33</ecNumber>
    </recommendedName>
</protein>
<evidence type="ECO:0000313" key="11">
    <source>
        <dbReference type="Proteomes" id="UP000886602"/>
    </source>
</evidence>
<feature type="binding site" evidence="8">
    <location>
        <position position="52"/>
    </location>
    <ligand>
        <name>Zn(2+)</name>
        <dbReference type="ChEBI" id="CHEBI:29105"/>
        <note>catalytic</note>
    </ligand>
</feature>
<comment type="function">
    <text evidence="8">Catalyzes the deamination of adenosine to inosine at the wobble position 34 of tRNA(Arg2).</text>
</comment>
<comment type="caution">
    <text evidence="10">The sequence shown here is derived from an EMBL/GenBank/DDBJ whole genome shotgun (WGS) entry which is preliminary data.</text>
</comment>
<dbReference type="InterPro" id="IPR028883">
    <property type="entry name" value="tRNA_aden_deaminase"/>
</dbReference>
<dbReference type="SUPFAM" id="SSF53927">
    <property type="entry name" value="Cytidine deaminase-like"/>
    <property type="match status" value="1"/>
</dbReference>
<dbReference type="PANTHER" id="PTHR11079">
    <property type="entry name" value="CYTOSINE DEAMINASE FAMILY MEMBER"/>
    <property type="match status" value="1"/>
</dbReference>
<keyword evidence="5 8" id="KW-0378">Hydrolase</keyword>
<dbReference type="FunFam" id="3.40.140.10:FF:000005">
    <property type="entry name" value="tRNA-specific adenosine deaminase"/>
    <property type="match status" value="1"/>
</dbReference>
<proteinExistence type="inferred from homology"/>
<comment type="cofactor">
    <cofactor evidence="8">
        <name>Zn(2+)</name>
        <dbReference type="ChEBI" id="CHEBI:29105"/>
    </cofactor>
    <text evidence="8">Binds 1 zinc ion per subunit.</text>
</comment>
<dbReference type="AlphaFoldDB" id="A0A9D7FCS7"/>
<dbReference type="InterPro" id="IPR002125">
    <property type="entry name" value="CMP_dCMP_dom"/>
</dbReference>
<keyword evidence="4 8" id="KW-0479">Metal-binding</keyword>
<accession>A0A9D7FCS7</accession>
<comment type="catalytic activity">
    <reaction evidence="7 8">
        <text>adenosine(34) in tRNA + H2O + H(+) = inosine(34) in tRNA + NH4(+)</text>
        <dbReference type="Rhea" id="RHEA:43168"/>
        <dbReference type="Rhea" id="RHEA-COMP:10373"/>
        <dbReference type="Rhea" id="RHEA-COMP:10374"/>
        <dbReference type="ChEBI" id="CHEBI:15377"/>
        <dbReference type="ChEBI" id="CHEBI:15378"/>
        <dbReference type="ChEBI" id="CHEBI:28938"/>
        <dbReference type="ChEBI" id="CHEBI:74411"/>
        <dbReference type="ChEBI" id="CHEBI:82852"/>
        <dbReference type="EC" id="3.5.4.33"/>
    </reaction>
</comment>
<name>A0A9D7FCS7_9RHOO</name>
<dbReference type="PROSITE" id="PS51747">
    <property type="entry name" value="CYT_DCMP_DEAMINASES_2"/>
    <property type="match status" value="1"/>
</dbReference>
<evidence type="ECO:0000313" key="10">
    <source>
        <dbReference type="EMBL" id="MBK7422625.1"/>
    </source>
</evidence>
<dbReference type="Gene3D" id="3.40.140.10">
    <property type="entry name" value="Cytidine Deaminase, domain 2"/>
    <property type="match status" value="1"/>
</dbReference>
<dbReference type="GO" id="GO:0008270">
    <property type="term" value="F:zinc ion binding"/>
    <property type="evidence" value="ECO:0007669"/>
    <property type="project" value="UniProtKB-UniRule"/>
</dbReference>
<evidence type="ECO:0000256" key="7">
    <source>
        <dbReference type="ARBA" id="ARBA00048045"/>
    </source>
</evidence>
<dbReference type="InterPro" id="IPR016192">
    <property type="entry name" value="APOBEC/CMP_deaminase_Zn-bd"/>
</dbReference>
<dbReference type="PANTHER" id="PTHR11079:SF202">
    <property type="entry name" value="TRNA-SPECIFIC ADENOSINE DEAMINASE"/>
    <property type="match status" value="1"/>
</dbReference>
<dbReference type="GO" id="GO:0052717">
    <property type="term" value="F:tRNA-specific adenosine-34 deaminase activity"/>
    <property type="evidence" value="ECO:0007669"/>
    <property type="project" value="UniProtKB-UniRule"/>
</dbReference>
<dbReference type="InterPro" id="IPR016193">
    <property type="entry name" value="Cytidine_deaminase-like"/>
</dbReference>
<feature type="domain" description="CMP/dCMP-type deaminase" evidence="9">
    <location>
        <begin position="1"/>
        <end position="128"/>
    </location>
</feature>
<evidence type="ECO:0000256" key="4">
    <source>
        <dbReference type="ARBA" id="ARBA00022723"/>
    </source>
</evidence>
<dbReference type="EMBL" id="JADJNC010000008">
    <property type="protein sequence ID" value="MBK7422625.1"/>
    <property type="molecule type" value="Genomic_DNA"/>
</dbReference>
<dbReference type="CDD" id="cd01285">
    <property type="entry name" value="nucleoside_deaminase"/>
    <property type="match status" value="1"/>
</dbReference>
<dbReference type="PROSITE" id="PS00903">
    <property type="entry name" value="CYT_DCMP_DEAMINASES_1"/>
    <property type="match status" value="1"/>
</dbReference>
<evidence type="ECO:0000259" key="9">
    <source>
        <dbReference type="PROSITE" id="PS51747"/>
    </source>
</evidence>
<comment type="subunit">
    <text evidence="2 8">Homodimer.</text>
</comment>
<dbReference type="Proteomes" id="UP000886602">
    <property type="component" value="Unassembled WGS sequence"/>
</dbReference>
<evidence type="ECO:0000256" key="5">
    <source>
        <dbReference type="ARBA" id="ARBA00022801"/>
    </source>
</evidence>
<evidence type="ECO:0000256" key="8">
    <source>
        <dbReference type="HAMAP-Rule" id="MF_00972"/>
    </source>
</evidence>
<comment type="similarity">
    <text evidence="1">Belongs to the cytidine and deoxycytidylate deaminase family. ADAT2 subfamily.</text>
</comment>
<keyword evidence="3 8" id="KW-0819">tRNA processing</keyword>
<dbReference type="HAMAP" id="MF_00972">
    <property type="entry name" value="tRNA_aden_deaminase"/>
    <property type="match status" value="1"/>
</dbReference>
<feature type="binding site" evidence="8">
    <location>
        <position position="82"/>
    </location>
    <ligand>
        <name>Zn(2+)</name>
        <dbReference type="ChEBI" id="CHEBI:29105"/>
        <note>catalytic</note>
    </ligand>
</feature>
<evidence type="ECO:0000256" key="3">
    <source>
        <dbReference type="ARBA" id="ARBA00022694"/>
    </source>
</evidence>